<keyword evidence="1 4" id="KW-0378">Hydrolase</keyword>
<dbReference type="InterPro" id="IPR001910">
    <property type="entry name" value="Inosine/uridine_hydrolase_dom"/>
</dbReference>
<dbReference type="GO" id="GO:0006152">
    <property type="term" value="P:purine nucleoside catabolic process"/>
    <property type="evidence" value="ECO:0007669"/>
    <property type="project" value="TreeGrafter"/>
</dbReference>
<dbReference type="KEGG" id="nan:AArc1_0932"/>
<evidence type="ECO:0000313" key="5">
    <source>
        <dbReference type="Proteomes" id="UP000258707"/>
    </source>
</evidence>
<sequence>MSSGSLCVGDDDERDMTRPVLIDTDPGCDDALAILLALEHPDLEVVGMSTVHGNAPVDATTENARAILELLERTDVPVARGADRPLLVDLETAEHIHGEGGIKGDLPKPGPATRPVDVHGARFMVEQARVHAGDLVLAAIGPLTNVALALAIEPDLPDLLDELVVMGGAAFTRGNVTPLAEANFHSDPHAARRVVRDCSPTVVGLDVTREATLPPSRLETLEADGPLGRSVREWLTYYEAEYLDRYDIESAAIHDALVLAAVADEEMLETEPYSMEVGADDGLARGALVCDVEGVTGAEPNGRIAVDADYDRFRDLLGTTLERRLERTDGCVSD</sequence>
<dbReference type="GO" id="GO:0008477">
    <property type="term" value="F:purine nucleosidase activity"/>
    <property type="evidence" value="ECO:0007669"/>
    <property type="project" value="TreeGrafter"/>
</dbReference>
<keyword evidence="2" id="KW-0326">Glycosidase</keyword>
<organism evidence="4 5">
    <name type="scientific">Natrarchaeobaculum sulfurireducens</name>
    <dbReference type="NCBI Taxonomy" id="2044521"/>
    <lineage>
        <taxon>Archaea</taxon>
        <taxon>Methanobacteriati</taxon>
        <taxon>Methanobacteriota</taxon>
        <taxon>Stenosarchaea group</taxon>
        <taxon>Halobacteria</taxon>
        <taxon>Halobacteriales</taxon>
        <taxon>Natrialbaceae</taxon>
        <taxon>Natrarchaeobaculum</taxon>
    </lineage>
</organism>
<dbReference type="PANTHER" id="PTHR12304:SF4">
    <property type="entry name" value="URIDINE NUCLEOSIDASE"/>
    <property type="match status" value="1"/>
</dbReference>
<proteinExistence type="predicted"/>
<dbReference type="InterPro" id="IPR036452">
    <property type="entry name" value="Ribo_hydro-like"/>
</dbReference>
<dbReference type="Proteomes" id="UP000258707">
    <property type="component" value="Chromosome"/>
</dbReference>
<dbReference type="PANTHER" id="PTHR12304">
    <property type="entry name" value="INOSINE-URIDINE PREFERRING NUCLEOSIDE HYDROLASE"/>
    <property type="match status" value="1"/>
</dbReference>
<dbReference type="SUPFAM" id="SSF53590">
    <property type="entry name" value="Nucleoside hydrolase"/>
    <property type="match status" value="1"/>
</dbReference>
<accession>A0A346PCM8</accession>
<evidence type="ECO:0000259" key="3">
    <source>
        <dbReference type="Pfam" id="PF01156"/>
    </source>
</evidence>
<gene>
    <name evidence="4" type="ORF">AArc1_0932</name>
</gene>
<reference evidence="5" key="1">
    <citation type="submission" date="2017-10" db="EMBL/GenBank/DDBJ databases">
        <title>Phenotypic and genomic properties of facultatively anaerobic sulfur-reducing natronoarchaea from hypersaline soda lakes.</title>
        <authorList>
            <person name="Sorokin D.Y."/>
            <person name="Kublanov I.V."/>
            <person name="Roman P."/>
            <person name="Sinninghe Damste J.S."/>
            <person name="Golyshin P.N."/>
            <person name="Rojo D."/>
            <person name="Ciordia S."/>
            <person name="Mena Md.C."/>
            <person name="Ferrer M."/>
            <person name="Messina E."/>
            <person name="Smedile F."/>
            <person name="La Spada G."/>
            <person name="La Cono V."/>
            <person name="Yakimov M.M."/>
        </authorList>
    </citation>
    <scope>NUCLEOTIDE SEQUENCE [LARGE SCALE GENOMIC DNA]</scope>
    <source>
        <strain evidence="5">AArc1</strain>
    </source>
</reference>
<dbReference type="InterPro" id="IPR023186">
    <property type="entry name" value="IUNH"/>
</dbReference>
<dbReference type="AlphaFoldDB" id="A0A346PCM8"/>
<name>A0A346PCM8_9EURY</name>
<feature type="domain" description="Inosine/uridine-preferring nucleoside hydrolase" evidence="3">
    <location>
        <begin position="20"/>
        <end position="315"/>
    </location>
</feature>
<protein>
    <submittedName>
        <fullName evidence="4">Inosine-uridine nucleoside N-ribohydrolase</fullName>
    </submittedName>
</protein>
<evidence type="ECO:0000313" key="4">
    <source>
        <dbReference type="EMBL" id="AXR77273.1"/>
    </source>
</evidence>
<dbReference type="Gene3D" id="3.90.245.10">
    <property type="entry name" value="Ribonucleoside hydrolase-like"/>
    <property type="match status" value="1"/>
</dbReference>
<evidence type="ECO:0000256" key="1">
    <source>
        <dbReference type="ARBA" id="ARBA00022801"/>
    </source>
</evidence>
<dbReference type="EMBL" id="CP024047">
    <property type="protein sequence ID" value="AXR77273.1"/>
    <property type="molecule type" value="Genomic_DNA"/>
</dbReference>
<dbReference type="Pfam" id="PF01156">
    <property type="entry name" value="IU_nuc_hydro"/>
    <property type="match status" value="1"/>
</dbReference>
<dbReference type="GO" id="GO:0005829">
    <property type="term" value="C:cytosol"/>
    <property type="evidence" value="ECO:0007669"/>
    <property type="project" value="TreeGrafter"/>
</dbReference>
<evidence type="ECO:0000256" key="2">
    <source>
        <dbReference type="ARBA" id="ARBA00023295"/>
    </source>
</evidence>